<reference evidence="3" key="1">
    <citation type="submission" date="2021-04" db="EMBL/GenBank/DDBJ databases">
        <title>Isolation of p-tert-butylphenol degrading bacteria Sphingobium phenoxybenzoativorans Tas13 from active sludge.</title>
        <authorList>
            <person name="Li Y."/>
        </authorList>
    </citation>
    <scope>NUCLEOTIDE SEQUENCE</scope>
    <source>
        <strain evidence="3">Tas13</strain>
    </source>
</reference>
<feature type="transmembrane region" description="Helical" evidence="2">
    <location>
        <begin position="65"/>
        <end position="85"/>
    </location>
</feature>
<keyword evidence="4" id="KW-1185">Reference proteome</keyword>
<feature type="transmembrane region" description="Helical" evidence="2">
    <location>
        <begin position="34"/>
        <end position="53"/>
    </location>
</feature>
<dbReference type="AlphaFoldDB" id="A0A975K7Z0"/>
<comment type="subcellular location">
    <subcellularLocation>
        <location evidence="1">Cell membrane</location>
        <topology evidence="1">Multi-pass membrane protein</topology>
    </subcellularLocation>
</comment>
<dbReference type="KEGG" id="spph:KFK14_03075"/>
<evidence type="ECO:0000313" key="3">
    <source>
        <dbReference type="EMBL" id="QUT06466.1"/>
    </source>
</evidence>
<name>A0A975K7Z0_9SPHN</name>
<sequence length="110" mass="11281">MGGITVNGVLLFLGATVLQMIGTTLLPASRGLTVPVPSVIMFLCFGIGFAILARLIASGMSLSMLIPLNTLVLTIGSIAVSILLYKENVPPTKLALLAGSGVMLALASRI</sequence>
<proteinExistence type="inferred from homology"/>
<feature type="transmembrane region" description="Helical" evidence="2">
    <location>
        <begin position="9"/>
        <end position="28"/>
    </location>
</feature>
<dbReference type="InterPro" id="IPR045324">
    <property type="entry name" value="Small_multidrug_res"/>
</dbReference>
<dbReference type="Gene3D" id="1.10.3730.20">
    <property type="match status" value="1"/>
</dbReference>
<gene>
    <name evidence="3" type="ORF">KFK14_03075</name>
</gene>
<accession>A0A975K7Z0</accession>
<comment type="similarity">
    <text evidence="1">Belongs to the drug/metabolite transporter (DMT) superfamily. Small multidrug resistance (SMR) (TC 2.A.7.1) family.</text>
</comment>
<organism evidence="3 4">
    <name type="scientific">Sphingobium phenoxybenzoativorans</name>
    <dbReference type="NCBI Taxonomy" id="1592790"/>
    <lineage>
        <taxon>Bacteria</taxon>
        <taxon>Pseudomonadati</taxon>
        <taxon>Pseudomonadota</taxon>
        <taxon>Alphaproteobacteria</taxon>
        <taxon>Sphingomonadales</taxon>
        <taxon>Sphingomonadaceae</taxon>
        <taxon>Sphingobium</taxon>
    </lineage>
</organism>
<dbReference type="RefSeq" id="WP_070154374.1">
    <property type="nucleotide sequence ID" value="NZ_CP073910.1"/>
</dbReference>
<keyword evidence="2" id="KW-1133">Transmembrane helix</keyword>
<keyword evidence="2" id="KW-0472">Membrane</keyword>
<dbReference type="Pfam" id="PF00893">
    <property type="entry name" value="Multi_Drug_Res"/>
    <property type="match status" value="1"/>
</dbReference>
<evidence type="ECO:0000313" key="4">
    <source>
        <dbReference type="Proteomes" id="UP000681425"/>
    </source>
</evidence>
<protein>
    <submittedName>
        <fullName evidence="3">Uncharacterized protein</fullName>
    </submittedName>
</protein>
<evidence type="ECO:0000256" key="1">
    <source>
        <dbReference type="RuleBase" id="RU003942"/>
    </source>
</evidence>
<evidence type="ECO:0000256" key="2">
    <source>
        <dbReference type="SAM" id="Phobius"/>
    </source>
</evidence>
<dbReference type="Proteomes" id="UP000681425">
    <property type="component" value="Chromosome"/>
</dbReference>
<dbReference type="EMBL" id="CP073910">
    <property type="protein sequence ID" value="QUT06466.1"/>
    <property type="molecule type" value="Genomic_DNA"/>
</dbReference>
<dbReference type="GO" id="GO:0005886">
    <property type="term" value="C:plasma membrane"/>
    <property type="evidence" value="ECO:0007669"/>
    <property type="project" value="UniProtKB-SubCell"/>
</dbReference>
<dbReference type="GO" id="GO:0022857">
    <property type="term" value="F:transmembrane transporter activity"/>
    <property type="evidence" value="ECO:0007669"/>
    <property type="project" value="InterPro"/>
</dbReference>
<keyword evidence="1 2" id="KW-0812">Transmembrane</keyword>